<proteinExistence type="inferred from homology"/>
<evidence type="ECO:0000259" key="9">
    <source>
        <dbReference type="Pfam" id="PF00080"/>
    </source>
</evidence>
<dbReference type="CDD" id="cd00305">
    <property type="entry name" value="Cu-Zn_Superoxide_Dismutase"/>
    <property type="match status" value="1"/>
</dbReference>
<dbReference type="InterPro" id="IPR024134">
    <property type="entry name" value="SOD_Cu/Zn_/chaperone"/>
</dbReference>
<dbReference type="EC" id="1.15.1.1" evidence="4"/>
<evidence type="ECO:0000313" key="11">
    <source>
        <dbReference type="Proteomes" id="UP001374535"/>
    </source>
</evidence>
<sequence length="207" mass="22296">MKAANGNPKGVALVIGDNNVRGTTHVTGRITGLSPGFHGFHIHAFGDTTNGCNSTGPHFNPLKKDHGAPSDDERHAGDLGNIVAGPNGVAEISIRDTQIPLTGVHSIIGRAVVVHADPDDLGKGKILKFGPKTCSLGGHELSKSTGNAGARIACGNTHFSSYCFWTLTNYIIFSTSLIHFMQEAWFLWFELFFMSNYKIDMTFETHS</sequence>
<feature type="domain" description="Superoxide dismutase copper/zinc binding" evidence="9">
    <location>
        <begin position="21"/>
        <end position="156"/>
    </location>
</feature>
<evidence type="ECO:0000256" key="6">
    <source>
        <dbReference type="ARBA" id="ARBA00022862"/>
    </source>
</evidence>
<comment type="cofactor">
    <cofactor evidence="2">
        <name>Zn(2+)</name>
        <dbReference type="ChEBI" id="CHEBI:29105"/>
    </cofactor>
</comment>
<evidence type="ECO:0000313" key="10">
    <source>
        <dbReference type="EMBL" id="WVZ16015.1"/>
    </source>
</evidence>
<dbReference type="GO" id="GO:0004784">
    <property type="term" value="F:superoxide dismutase activity"/>
    <property type="evidence" value="ECO:0007669"/>
    <property type="project" value="UniProtKB-EC"/>
</dbReference>
<dbReference type="InterPro" id="IPR036423">
    <property type="entry name" value="SOD-like_Cu/Zn_dom_sf"/>
</dbReference>
<dbReference type="PRINTS" id="PR00068">
    <property type="entry name" value="CUZNDISMTASE"/>
</dbReference>
<dbReference type="PANTHER" id="PTHR10003">
    <property type="entry name" value="SUPEROXIDE DISMUTASE CU-ZN -RELATED"/>
    <property type="match status" value="1"/>
</dbReference>
<dbReference type="Pfam" id="PF00080">
    <property type="entry name" value="Sod_Cu"/>
    <property type="match status" value="1"/>
</dbReference>
<dbReference type="InterPro" id="IPR018152">
    <property type="entry name" value="SOD_Cu/Zn_BS"/>
</dbReference>
<dbReference type="PROSITE" id="PS00087">
    <property type="entry name" value="SOD_CU_ZN_1"/>
    <property type="match status" value="1"/>
</dbReference>
<keyword evidence="5" id="KW-0862">Zinc</keyword>
<comment type="similarity">
    <text evidence="3">Belongs to the Cu-Zn superoxide dismutase family.</text>
</comment>
<evidence type="ECO:0000256" key="7">
    <source>
        <dbReference type="ARBA" id="ARBA00023008"/>
    </source>
</evidence>
<dbReference type="SUPFAM" id="SSF49329">
    <property type="entry name" value="Cu,Zn superoxide dismutase-like"/>
    <property type="match status" value="1"/>
</dbReference>
<reference evidence="10 11" key="1">
    <citation type="journal article" date="2023" name="Life. Sci Alliance">
        <title>Evolutionary insights into 3D genome organization and epigenetic landscape of Vigna mungo.</title>
        <authorList>
            <person name="Junaid A."/>
            <person name="Singh B."/>
            <person name="Bhatia S."/>
        </authorList>
    </citation>
    <scope>NUCLEOTIDE SEQUENCE [LARGE SCALE GENOMIC DNA]</scope>
    <source>
        <strain evidence="10">Urdbean</strain>
    </source>
</reference>
<keyword evidence="7" id="KW-0186">Copper</keyword>
<keyword evidence="6" id="KW-0049">Antioxidant</keyword>
<keyword evidence="11" id="KW-1185">Reference proteome</keyword>
<organism evidence="10 11">
    <name type="scientific">Vigna mungo</name>
    <name type="common">Black gram</name>
    <name type="synonym">Phaseolus mungo</name>
    <dbReference type="NCBI Taxonomy" id="3915"/>
    <lineage>
        <taxon>Eukaryota</taxon>
        <taxon>Viridiplantae</taxon>
        <taxon>Streptophyta</taxon>
        <taxon>Embryophyta</taxon>
        <taxon>Tracheophyta</taxon>
        <taxon>Spermatophyta</taxon>
        <taxon>Magnoliopsida</taxon>
        <taxon>eudicotyledons</taxon>
        <taxon>Gunneridae</taxon>
        <taxon>Pentapetalae</taxon>
        <taxon>rosids</taxon>
        <taxon>fabids</taxon>
        <taxon>Fabales</taxon>
        <taxon>Fabaceae</taxon>
        <taxon>Papilionoideae</taxon>
        <taxon>50 kb inversion clade</taxon>
        <taxon>NPAAA clade</taxon>
        <taxon>indigoferoid/millettioid clade</taxon>
        <taxon>Phaseoleae</taxon>
        <taxon>Vigna</taxon>
    </lineage>
</organism>
<dbReference type="AlphaFoldDB" id="A0AAQ3NVA5"/>
<evidence type="ECO:0000256" key="3">
    <source>
        <dbReference type="ARBA" id="ARBA00010457"/>
    </source>
</evidence>
<protein>
    <recommendedName>
        <fullName evidence="4">superoxide dismutase</fullName>
        <ecNumber evidence="4">1.15.1.1</ecNumber>
    </recommendedName>
</protein>
<accession>A0AAQ3NVA5</accession>
<comment type="catalytic activity">
    <reaction evidence="8">
        <text>2 superoxide + 2 H(+) = H2O2 + O2</text>
        <dbReference type="Rhea" id="RHEA:20696"/>
        <dbReference type="ChEBI" id="CHEBI:15378"/>
        <dbReference type="ChEBI" id="CHEBI:15379"/>
        <dbReference type="ChEBI" id="CHEBI:16240"/>
        <dbReference type="ChEBI" id="CHEBI:18421"/>
        <dbReference type="EC" id="1.15.1.1"/>
    </reaction>
</comment>
<evidence type="ECO:0000256" key="4">
    <source>
        <dbReference type="ARBA" id="ARBA00012682"/>
    </source>
</evidence>
<name>A0AAQ3NVA5_VIGMU</name>
<gene>
    <name evidence="10" type="ORF">V8G54_013581</name>
</gene>
<comment type="cofactor">
    <cofactor evidence="1">
        <name>Cu cation</name>
        <dbReference type="ChEBI" id="CHEBI:23378"/>
    </cofactor>
</comment>
<dbReference type="Proteomes" id="UP001374535">
    <property type="component" value="Chromosome 4"/>
</dbReference>
<evidence type="ECO:0000256" key="5">
    <source>
        <dbReference type="ARBA" id="ARBA00022833"/>
    </source>
</evidence>
<dbReference type="Gene3D" id="2.60.40.200">
    <property type="entry name" value="Superoxide dismutase, copper/zinc binding domain"/>
    <property type="match status" value="1"/>
</dbReference>
<dbReference type="GO" id="GO:0005507">
    <property type="term" value="F:copper ion binding"/>
    <property type="evidence" value="ECO:0007669"/>
    <property type="project" value="InterPro"/>
</dbReference>
<evidence type="ECO:0000256" key="2">
    <source>
        <dbReference type="ARBA" id="ARBA00001947"/>
    </source>
</evidence>
<evidence type="ECO:0000256" key="1">
    <source>
        <dbReference type="ARBA" id="ARBA00001935"/>
    </source>
</evidence>
<dbReference type="InterPro" id="IPR001424">
    <property type="entry name" value="SOD_Cu_Zn_dom"/>
</dbReference>
<evidence type="ECO:0000256" key="8">
    <source>
        <dbReference type="ARBA" id="ARBA00049204"/>
    </source>
</evidence>
<dbReference type="EMBL" id="CP144697">
    <property type="protein sequence ID" value="WVZ16015.1"/>
    <property type="molecule type" value="Genomic_DNA"/>
</dbReference>